<reference evidence="1 2" key="1">
    <citation type="submission" date="2015-05" db="EMBL/GenBank/DDBJ databases">
        <authorList>
            <person name="Goodhead I."/>
        </authorList>
    </citation>
    <scope>NUCLEOTIDE SEQUENCE [LARGE SCALE GENOMIC DNA]</scope>
    <source>
        <strain evidence="2">morsitans</strain>
    </source>
</reference>
<dbReference type="Proteomes" id="UP000245838">
    <property type="component" value="Chromosome sggmmb4_Chromosome"/>
</dbReference>
<dbReference type="AlphaFoldDB" id="A0A193QN99"/>
<evidence type="ECO:0000313" key="1">
    <source>
        <dbReference type="EMBL" id="CRL46573.1"/>
    </source>
</evidence>
<gene>
    <name evidence="1" type="ORF">SGGMMB4_05338</name>
</gene>
<sequence length="50" mass="5508">MKRIWILQPSVSYVSLRATATAECPGTLNAGISPTLPQPATLWCNIYAFR</sequence>
<evidence type="ECO:0000313" key="2">
    <source>
        <dbReference type="Proteomes" id="UP000245838"/>
    </source>
</evidence>
<dbReference type="EMBL" id="LN854557">
    <property type="protein sequence ID" value="CRL46573.1"/>
    <property type="molecule type" value="Genomic_DNA"/>
</dbReference>
<name>A0A193QN99_SODGM</name>
<accession>A0A193QN99</accession>
<protein>
    <submittedName>
        <fullName evidence="1">Uncharacterized protein</fullName>
    </submittedName>
</protein>
<proteinExistence type="predicted"/>
<organism evidence="1 2">
    <name type="scientific">Sodalis glossinidius (strain morsitans)</name>
    <dbReference type="NCBI Taxonomy" id="343509"/>
    <lineage>
        <taxon>Bacteria</taxon>
        <taxon>Pseudomonadati</taxon>
        <taxon>Pseudomonadota</taxon>
        <taxon>Gammaproteobacteria</taxon>
        <taxon>Enterobacterales</taxon>
        <taxon>Bruguierivoracaceae</taxon>
        <taxon>Sodalis</taxon>
    </lineage>
</organism>